<dbReference type="PROSITE" id="PS50943">
    <property type="entry name" value="HTH_CROC1"/>
    <property type="match status" value="1"/>
</dbReference>
<dbReference type="Pfam" id="PF01381">
    <property type="entry name" value="HTH_3"/>
    <property type="match status" value="1"/>
</dbReference>
<evidence type="ECO:0000259" key="2">
    <source>
        <dbReference type="PROSITE" id="PS50943"/>
    </source>
</evidence>
<reference evidence="3" key="1">
    <citation type="submission" date="2020-04" db="EMBL/GenBank/DDBJ databases">
        <authorList>
            <person name="Zhang T."/>
        </authorList>
    </citation>
    <scope>NUCLEOTIDE SEQUENCE</scope>
    <source>
        <strain evidence="3">HKST-UBA79</strain>
    </source>
</reference>
<dbReference type="Proteomes" id="UP000740557">
    <property type="component" value="Unassembled WGS sequence"/>
</dbReference>
<dbReference type="InterPro" id="IPR010982">
    <property type="entry name" value="Lambda_DNA-bd_dom_sf"/>
</dbReference>
<dbReference type="GO" id="GO:0003677">
    <property type="term" value="F:DNA binding"/>
    <property type="evidence" value="ECO:0007669"/>
    <property type="project" value="UniProtKB-KW"/>
</dbReference>
<gene>
    <name evidence="3" type="ORF">KC980_01710</name>
</gene>
<dbReference type="EMBL" id="JAGQNX010000048">
    <property type="protein sequence ID" value="MCA9308203.1"/>
    <property type="molecule type" value="Genomic_DNA"/>
</dbReference>
<accession>A0A955ECU0</accession>
<reference evidence="3" key="2">
    <citation type="journal article" date="2021" name="Microbiome">
        <title>Successional dynamics and alternative stable states in a saline activated sludge microbial community over 9 years.</title>
        <authorList>
            <person name="Wang Y."/>
            <person name="Ye J."/>
            <person name="Ju F."/>
            <person name="Liu L."/>
            <person name="Boyd J.A."/>
            <person name="Deng Y."/>
            <person name="Parks D.H."/>
            <person name="Jiang X."/>
            <person name="Yin X."/>
            <person name="Woodcroft B.J."/>
            <person name="Tyson G.W."/>
            <person name="Hugenholtz P."/>
            <person name="Polz M.F."/>
            <person name="Zhang T."/>
        </authorList>
    </citation>
    <scope>NUCLEOTIDE SEQUENCE</scope>
    <source>
        <strain evidence="3">HKST-UBA79</strain>
    </source>
</reference>
<dbReference type="PANTHER" id="PTHR46558:SF11">
    <property type="entry name" value="HTH-TYPE TRANSCRIPTIONAL REGULATOR XRE"/>
    <property type="match status" value="1"/>
</dbReference>
<dbReference type="PANTHER" id="PTHR46558">
    <property type="entry name" value="TRACRIPTIONAL REGULATORY PROTEIN-RELATED-RELATED"/>
    <property type="match status" value="1"/>
</dbReference>
<comment type="caution">
    <text evidence="3">The sequence shown here is derived from an EMBL/GenBank/DDBJ whole genome shotgun (WGS) entry which is preliminary data.</text>
</comment>
<feature type="domain" description="HTH cro/C1-type" evidence="2">
    <location>
        <begin position="13"/>
        <end position="67"/>
    </location>
</feature>
<dbReference type="Gene3D" id="1.10.260.40">
    <property type="entry name" value="lambda repressor-like DNA-binding domains"/>
    <property type="match status" value="1"/>
</dbReference>
<dbReference type="SUPFAM" id="SSF47413">
    <property type="entry name" value="lambda repressor-like DNA-binding domains"/>
    <property type="match status" value="1"/>
</dbReference>
<keyword evidence="1" id="KW-0238">DNA-binding</keyword>
<dbReference type="AlphaFoldDB" id="A0A955ECU0"/>
<dbReference type="InterPro" id="IPR001387">
    <property type="entry name" value="Cro/C1-type_HTH"/>
</dbReference>
<evidence type="ECO:0000256" key="1">
    <source>
        <dbReference type="ARBA" id="ARBA00023125"/>
    </source>
</evidence>
<dbReference type="SMART" id="SM00530">
    <property type="entry name" value="HTH_XRE"/>
    <property type="match status" value="1"/>
</dbReference>
<sequence length="97" mass="10765">MYNRLVMQLGNQIKIIRETNKLSQRRFGEKIGVSGKTISAYETGKCIPSTKIIEAITITYGVSFARLTNTDKSEIEKNLAAIESTISEIKSILVAIN</sequence>
<dbReference type="CDD" id="cd00093">
    <property type="entry name" value="HTH_XRE"/>
    <property type="match status" value="1"/>
</dbReference>
<organism evidence="3 4">
    <name type="scientific">candidate division WWE3 bacterium</name>
    <dbReference type="NCBI Taxonomy" id="2053526"/>
    <lineage>
        <taxon>Bacteria</taxon>
        <taxon>Katanobacteria</taxon>
    </lineage>
</organism>
<name>A0A955ECU0_UNCKA</name>
<evidence type="ECO:0000313" key="3">
    <source>
        <dbReference type="EMBL" id="MCA9308203.1"/>
    </source>
</evidence>
<proteinExistence type="predicted"/>
<evidence type="ECO:0000313" key="4">
    <source>
        <dbReference type="Proteomes" id="UP000740557"/>
    </source>
</evidence>
<protein>
    <submittedName>
        <fullName evidence="3">Helix-turn-helix domain-containing protein</fullName>
    </submittedName>
</protein>